<organism evidence="1 2">
    <name type="scientific">Bacteroides cellulosilyticus</name>
    <dbReference type="NCBI Taxonomy" id="246787"/>
    <lineage>
        <taxon>Bacteria</taxon>
        <taxon>Pseudomonadati</taxon>
        <taxon>Bacteroidota</taxon>
        <taxon>Bacteroidia</taxon>
        <taxon>Bacteroidales</taxon>
        <taxon>Bacteroidaceae</taxon>
        <taxon>Bacteroides</taxon>
    </lineage>
</organism>
<feature type="non-terminal residue" evidence="1">
    <location>
        <position position="119"/>
    </location>
</feature>
<reference evidence="1" key="1">
    <citation type="submission" date="2023-03" db="EMBL/GenBank/DDBJ databases">
        <title>DFI Biobank Strains.</title>
        <authorList>
            <person name="Mostad J."/>
            <person name="Paddock L."/>
            <person name="Medina S."/>
            <person name="Waligurski E."/>
            <person name="Barat B."/>
            <person name="Smith R."/>
            <person name="Burgo V."/>
            <person name="Metcalfe C."/>
            <person name="Woodson C."/>
            <person name="Sundararajan A."/>
            <person name="Ramaswamy R."/>
            <person name="Lin H."/>
            <person name="Pamer E.G."/>
        </authorList>
    </citation>
    <scope>NUCLEOTIDE SEQUENCE</scope>
    <source>
        <strain evidence="1">DFI.9.5</strain>
    </source>
</reference>
<accession>A0AAW6MCL4</accession>
<protein>
    <submittedName>
        <fullName evidence="1">Uncharacterized protein</fullName>
    </submittedName>
</protein>
<name>A0AAW6MCL4_9BACE</name>
<dbReference type="EMBL" id="JARFID010000170">
    <property type="protein sequence ID" value="MDE8697704.1"/>
    <property type="molecule type" value="Genomic_DNA"/>
</dbReference>
<dbReference type="Proteomes" id="UP001221924">
    <property type="component" value="Unassembled WGS sequence"/>
</dbReference>
<gene>
    <name evidence="1" type="ORF">PZH42_26930</name>
</gene>
<dbReference type="AlphaFoldDB" id="A0AAW6MCL4"/>
<comment type="caution">
    <text evidence="1">The sequence shown here is derived from an EMBL/GenBank/DDBJ whole genome shotgun (WGS) entry which is preliminary data.</text>
</comment>
<evidence type="ECO:0000313" key="2">
    <source>
        <dbReference type="Proteomes" id="UP001221924"/>
    </source>
</evidence>
<evidence type="ECO:0000313" key="1">
    <source>
        <dbReference type="EMBL" id="MDE8697704.1"/>
    </source>
</evidence>
<proteinExistence type="predicted"/>
<sequence length="119" mass="14217">FCHPVIGIFDISYSLWIVRYLRVFAVFAEMMRNVNIMRNMKFGFEETDENDRNPDWDQAFEQTGLGDKIREMNDLQLEGADVYMSTFAQLKGYPFFREPLNWFYPFDRMHSSIIHQVGL</sequence>
<feature type="non-terminal residue" evidence="1">
    <location>
        <position position="1"/>
    </location>
</feature>